<dbReference type="InterPro" id="IPR050107">
    <property type="entry name" value="ABC_carbohydrate_import_ATPase"/>
</dbReference>
<dbReference type="PROSITE" id="PS50893">
    <property type="entry name" value="ABC_TRANSPORTER_2"/>
    <property type="match status" value="2"/>
</dbReference>
<dbReference type="PANTHER" id="PTHR43790">
    <property type="entry name" value="CARBOHYDRATE TRANSPORT ATP-BINDING PROTEIN MG119-RELATED"/>
    <property type="match status" value="1"/>
</dbReference>
<dbReference type="PANTHER" id="PTHR43790:SF9">
    <property type="entry name" value="GALACTOFURANOSE TRANSPORTER ATP-BINDING PROTEIN YTFR"/>
    <property type="match status" value="1"/>
</dbReference>
<dbReference type="Proteomes" id="UP000483018">
    <property type="component" value="Unassembled WGS sequence"/>
</dbReference>
<dbReference type="CDD" id="cd03215">
    <property type="entry name" value="ABC_Carb_Monos_II"/>
    <property type="match status" value="1"/>
</dbReference>
<name>A0A7C8HEA9_9FIRM</name>
<dbReference type="SMART" id="SM00382">
    <property type="entry name" value="AAA"/>
    <property type="match status" value="2"/>
</dbReference>
<reference evidence="6 7" key="1">
    <citation type="submission" date="2019-12" db="EMBL/GenBank/DDBJ databases">
        <title>Defluviitalea raffinosedens, isolated from a biogas fermenter, genome sequencing and characterization.</title>
        <authorList>
            <person name="Rettenmaier R."/>
            <person name="Schneider M."/>
            <person name="Neuhaus K."/>
            <person name="Liebl W."/>
            <person name="Zverlov V."/>
        </authorList>
    </citation>
    <scope>NUCLEOTIDE SEQUENCE [LARGE SCALE GENOMIC DNA]</scope>
    <source>
        <strain evidence="6 7">249c-K6</strain>
    </source>
</reference>
<comment type="caution">
    <text evidence="6">The sequence shown here is derived from an EMBL/GenBank/DDBJ whole genome shotgun (WGS) entry which is preliminary data.</text>
</comment>
<protein>
    <submittedName>
        <fullName evidence="6">ATP-binding cassette domain-containing protein</fullName>
    </submittedName>
</protein>
<keyword evidence="2" id="KW-0677">Repeat</keyword>
<keyword evidence="3" id="KW-0547">Nucleotide-binding</keyword>
<dbReference type="GO" id="GO:0005524">
    <property type="term" value="F:ATP binding"/>
    <property type="evidence" value="ECO:0007669"/>
    <property type="project" value="UniProtKB-KW"/>
</dbReference>
<feature type="domain" description="ABC transporter" evidence="5">
    <location>
        <begin position="261"/>
        <end position="507"/>
    </location>
</feature>
<evidence type="ECO:0000259" key="5">
    <source>
        <dbReference type="PROSITE" id="PS50893"/>
    </source>
</evidence>
<dbReference type="InterPro" id="IPR003439">
    <property type="entry name" value="ABC_transporter-like_ATP-bd"/>
</dbReference>
<keyword evidence="1" id="KW-0813">Transport</keyword>
<keyword evidence="4 6" id="KW-0067">ATP-binding</keyword>
<dbReference type="InterPro" id="IPR003593">
    <property type="entry name" value="AAA+_ATPase"/>
</dbReference>
<dbReference type="InterPro" id="IPR027417">
    <property type="entry name" value="P-loop_NTPase"/>
</dbReference>
<dbReference type="InterPro" id="IPR017871">
    <property type="entry name" value="ABC_transporter-like_CS"/>
</dbReference>
<dbReference type="SUPFAM" id="SSF52540">
    <property type="entry name" value="P-loop containing nucleoside triphosphate hydrolases"/>
    <property type="match status" value="2"/>
</dbReference>
<dbReference type="PROSITE" id="PS00211">
    <property type="entry name" value="ABC_TRANSPORTER_1"/>
    <property type="match status" value="1"/>
</dbReference>
<dbReference type="EMBL" id="WSLF01000011">
    <property type="protein sequence ID" value="KAE9632057.1"/>
    <property type="molecule type" value="Genomic_DNA"/>
</dbReference>
<dbReference type="OrthoDB" id="9771863at2"/>
<dbReference type="RefSeq" id="WP_158741235.1">
    <property type="nucleotide sequence ID" value="NZ_WSLF01000011.1"/>
</dbReference>
<feature type="domain" description="ABC transporter" evidence="5">
    <location>
        <begin position="9"/>
        <end position="250"/>
    </location>
</feature>
<evidence type="ECO:0000256" key="1">
    <source>
        <dbReference type="ARBA" id="ARBA00022448"/>
    </source>
</evidence>
<sequence>MEQKKSIKIRMNNISIEFPGVKALSNVHFEMESGNIRALIGANGAGKSTLMKVLSGANPHYQGQIYIDDQPVEIRSPKDAKKLGIEIVYQEVDTALIPYLSVAENIMLNSIVNKMENKQFVKWKEIKKKAKEVLQKLNIDIDVNALVSDLSLAEKQMVLIARAIVEECKFLILDEPTAPLSNTETKELFRIVKDLAKNENVGIIFISHRLHELFEICETITVMKDGMIVAEKVIDEQLTPKAIVELMLGRKFDDTYPKKQISIGDVILEVKNLNEKNGAVKNINLNVRKGEIVGISGLVGAGKTELCKTLFGAMKQSSGEIKLHNKVLNITDPYSAVKQGIALVPEERRKEGILVEEPVYSNISATSLHKYCDKLSFVNKSKEKETARNVIKDLGIKTPSENQLVKFLSGGNQQKVAVGKWIVSDAEIYIFDEPTKGVDVGAKRDIFELIERLAEMGKGIIYASCEFSEILAIADRTYIMYDGEIVKELDVKDSNEEELLYYSTGGR</sequence>
<proteinExistence type="predicted"/>
<evidence type="ECO:0000256" key="3">
    <source>
        <dbReference type="ARBA" id="ARBA00022741"/>
    </source>
</evidence>
<dbReference type="Gene3D" id="3.40.50.300">
    <property type="entry name" value="P-loop containing nucleotide triphosphate hydrolases"/>
    <property type="match status" value="2"/>
</dbReference>
<accession>A0A7C8HEA9</accession>
<dbReference type="CDD" id="cd03216">
    <property type="entry name" value="ABC_Carb_Monos_I"/>
    <property type="match status" value="1"/>
</dbReference>
<dbReference type="AlphaFoldDB" id="A0A7C8HEA9"/>
<gene>
    <name evidence="6" type="ORF">GND95_11140</name>
</gene>
<evidence type="ECO:0000256" key="2">
    <source>
        <dbReference type="ARBA" id="ARBA00022737"/>
    </source>
</evidence>
<evidence type="ECO:0000256" key="4">
    <source>
        <dbReference type="ARBA" id="ARBA00022840"/>
    </source>
</evidence>
<evidence type="ECO:0000313" key="7">
    <source>
        <dbReference type="Proteomes" id="UP000483018"/>
    </source>
</evidence>
<dbReference type="Pfam" id="PF00005">
    <property type="entry name" value="ABC_tran"/>
    <property type="match status" value="2"/>
</dbReference>
<dbReference type="GO" id="GO:0016887">
    <property type="term" value="F:ATP hydrolysis activity"/>
    <property type="evidence" value="ECO:0007669"/>
    <property type="project" value="InterPro"/>
</dbReference>
<evidence type="ECO:0000313" key="6">
    <source>
        <dbReference type="EMBL" id="KAE9632057.1"/>
    </source>
</evidence>
<organism evidence="6 7">
    <name type="scientific">Defluviitalea raffinosedens</name>
    <dbReference type="NCBI Taxonomy" id="1450156"/>
    <lineage>
        <taxon>Bacteria</taxon>
        <taxon>Bacillati</taxon>
        <taxon>Bacillota</taxon>
        <taxon>Clostridia</taxon>
        <taxon>Lachnospirales</taxon>
        <taxon>Defluviitaleaceae</taxon>
        <taxon>Defluviitalea</taxon>
    </lineage>
</organism>
<keyword evidence="7" id="KW-1185">Reference proteome</keyword>